<evidence type="ECO:0000313" key="2">
    <source>
        <dbReference type="EMBL" id="WGW14118.1"/>
    </source>
</evidence>
<dbReference type="EMBL" id="CP090958">
    <property type="protein sequence ID" value="WGW14118.1"/>
    <property type="molecule type" value="Genomic_DNA"/>
</dbReference>
<evidence type="ECO:0000259" key="1">
    <source>
        <dbReference type="Pfam" id="PF09588"/>
    </source>
</evidence>
<reference evidence="2 3" key="1">
    <citation type="submission" date="2023-05" db="EMBL/GenBank/DDBJ databases">
        <title>Lithophilousrod everest ZFBP1038 complete genpme.</title>
        <authorList>
            <person name="Tian M."/>
        </authorList>
    </citation>
    <scope>NUCLEOTIDE SEQUENCE [LARGE SCALE GENOMIC DNA]</scope>
    <source>
        <strain evidence="2 3">ZFBP1038</strain>
    </source>
</reference>
<organism evidence="2 3">
    <name type="scientific">Saxibacter everestensis</name>
    <dbReference type="NCBI Taxonomy" id="2909229"/>
    <lineage>
        <taxon>Bacteria</taxon>
        <taxon>Bacillati</taxon>
        <taxon>Actinomycetota</taxon>
        <taxon>Actinomycetes</taxon>
        <taxon>Micrococcales</taxon>
        <taxon>Brevibacteriaceae</taxon>
        <taxon>Saxibacter</taxon>
    </lineage>
</organism>
<name>A0ABY8QYX5_9MICO</name>
<evidence type="ECO:0000313" key="3">
    <source>
        <dbReference type="Proteomes" id="UP001209083"/>
    </source>
</evidence>
<accession>A0ABY8QYX5</accession>
<sequence>MSPRQALLGRIVADSTDRIGWLRARAQGVTATDVAKLSTPASVQAAVKAKFQGSRFGGSAFTEHGKVREPHIARWVLEQHGIHSSSQLFHAAGDRRHLATPDGVGFLHNGEPMLAEIKTTVKPFRTVPRPYLRQIWWQQYVLGAERTLFVWEEHRDFVPVHSEPQCRWIERDEKEVAKLVGLANQLLDGIAARLAIEVEPW</sequence>
<dbReference type="Gene3D" id="3.90.320.10">
    <property type="match status" value="1"/>
</dbReference>
<dbReference type="SUPFAM" id="SSF52980">
    <property type="entry name" value="Restriction endonuclease-like"/>
    <property type="match status" value="1"/>
</dbReference>
<dbReference type="InterPro" id="IPR011335">
    <property type="entry name" value="Restrct_endonuc-II-like"/>
</dbReference>
<gene>
    <name evidence="2" type="ORF">LWF01_13440</name>
</gene>
<feature type="domain" description="YqaJ viral recombinase" evidence="1">
    <location>
        <begin position="21"/>
        <end position="141"/>
    </location>
</feature>
<dbReference type="InterPro" id="IPR019080">
    <property type="entry name" value="YqaJ_viral_recombinase"/>
</dbReference>
<proteinExistence type="predicted"/>
<dbReference type="Pfam" id="PF09588">
    <property type="entry name" value="YqaJ"/>
    <property type="match status" value="1"/>
</dbReference>
<dbReference type="InterPro" id="IPR011604">
    <property type="entry name" value="PDDEXK-like_dom_sf"/>
</dbReference>
<keyword evidence="3" id="KW-1185">Reference proteome</keyword>
<dbReference type="Proteomes" id="UP001209083">
    <property type="component" value="Chromosome"/>
</dbReference>
<protein>
    <submittedName>
        <fullName evidence="2">YqaJ viral recombinase family protein</fullName>
    </submittedName>
</protein>